<dbReference type="SUPFAM" id="SSF53756">
    <property type="entry name" value="UDP-Glycosyltransferase/glycogen phosphorylase"/>
    <property type="match status" value="1"/>
</dbReference>
<dbReference type="InterPro" id="IPR051612">
    <property type="entry name" value="Teichoic_Acid_Biosynth"/>
</dbReference>
<dbReference type="PANTHER" id="PTHR37316:SF2">
    <property type="entry name" value="TEICHOIC ACID RIBITOL-PHOSPHATE POLYMERASE TARK"/>
    <property type="match status" value="1"/>
</dbReference>
<dbReference type="InterPro" id="IPR007554">
    <property type="entry name" value="Glycerophosphate_synth"/>
</dbReference>
<dbReference type="Gene3D" id="3.40.50.12580">
    <property type="match status" value="1"/>
</dbReference>
<proteinExistence type="predicted"/>
<accession>A0A9D1SU57</accession>
<dbReference type="GO" id="GO:0047355">
    <property type="term" value="F:CDP-glycerol glycerophosphotransferase activity"/>
    <property type="evidence" value="ECO:0007669"/>
    <property type="project" value="InterPro"/>
</dbReference>
<feature type="non-terminal residue" evidence="1">
    <location>
        <position position="1"/>
    </location>
</feature>
<name>A0A9D1SU57_9FIRM</name>
<dbReference type="PANTHER" id="PTHR37316">
    <property type="entry name" value="TEICHOIC ACID GLYCEROL-PHOSPHATE PRIMASE"/>
    <property type="match status" value="1"/>
</dbReference>
<dbReference type="Pfam" id="PF04464">
    <property type="entry name" value="Glyphos_transf"/>
    <property type="match status" value="1"/>
</dbReference>
<reference evidence="1" key="1">
    <citation type="submission" date="2020-10" db="EMBL/GenBank/DDBJ databases">
        <authorList>
            <person name="Gilroy R."/>
        </authorList>
    </citation>
    <scope>NUCLEOTIDE SEQUENCE</scope>
    <source>
        <strain evidence="1">ChiSjej4B22-8349</strain>
    </source>
</reference>
<dbReference type="InterPro" id="IPR043148">
    <property type="entry name" value="TagF_C"/>
</dbReference>
<dbReference type="AlphaFoldDB" id="A0A9D1SU57"/>
<gene>
    <name evidence="1" type="ORF">IAD25_01065</name>
</gene>
<protein>
    <submittedName>
        <fullName evidence="1">CDP-glycerol glycerophosphotransferase family protein</fullName>
    </submittedName>
</protein>
<sequence length="215" mass="25029">HQCIHNFAEAFGYDEDRIVVMSLPRVDKLTGWDFKEGALRRIYEAYPEFRKKKVVVYAPTQRVDRDISRETERLAEAFSRDEYIVVVKKHPLMDIRCDAAVMDEKFTTLEMLFAADYVICDYSAVIFEAAVIGKPLFFYAFDYDRYGVERDFYIDYKAEMPGVISEDSEKLAAAVASDDYDLRKVRAFGRKYVENQEGCTEKLAEFIADQVKAYE</sequence>
<evidence type="ECO:0000313" key="2">
    <source>
        <dbReference type="Proteomes" id="UP000824130"/>
    </source>
</evidence>
<reference evidence="1" key="2">
    <citation type="journal article" date="2021" name="PeerJ">
        <title>Extensive microbial diversity within the chicken gut microbiome revealed by metagenomics and culture.</title>
        <authorList>
            <person name="Gilroy R."/>
            <person name="Ravi A."/>
            <person name="Getino M."/>
            <person name="Pursley I."/>
            <person name="Horton D.L."/>
            <person name="Alikhan N.F."/>
            <person name="Baker D."/>
            <person name="Gharbi K."/>
            <person name="Hall N."/>
            <person name="Watson M."/>
            <person name="Adriaenssens E.M."/>
            <person name="Foster-Nyarko E."/>
            <person name="Jarju S."/>
            <person name="Secka A."/>
            <person name="Antonio M."/>
            <person name="Oren A."/>
            <person name="Chaudhuri R.R."/>
            <person name="La Ragione R."/>
            <person name="Hildebrand F."/>
            <person name="Pallen M.J."/>
        </authorList>
    </citation>
    <scope>NUCLEOTIDE SEQUENCE</scope>
    <source>
        <strain evidence="1">ChiSjej4B22-8349</strain>
    </source>
</reference>
<dbReference type="Proteomes" id="UP000824130">
    <property type="component" value="Unassembled WGS sequence"/>
</dbReference>
<evidence type="ECO:0000313" key="1">
    <source>
        <dbReference type="EMBL" id="HIU95289.1"/>
    </source>
</evidence>
<dbReference type="EMBL" id="DVOB01000026">
    <property type="protein sequence ID" value="HIU95289.1"/>
    <property type="molecule type" value="Genomic_DNA"/>
</dbReference>
<comment type="caution">
    <text evidence="1">The sequence shown here is derived from an EMBL/GenBank/DDBJ whole genome shotgun (WGS) entry which is preliminary data.</text>
</comment>
<dbReference type="GO" id="GO:0016020">
    <property type="term" value="C:membrane"/>
    <property type="evidence" value="ECO:0007669"/>
    <property type="project" value="InterPro"/>
</dbReference>
<organism evidence="1 2">
    <name type="scientific">Candidatus Allocopromorpha excrementipullorum</name>
    <dbReference type="NCBI Taxonomy" id="2840743"/>
    <lineage>
        <taxon>Bacteria</taxon>
        <taxon>Bacillati</taxon>
        <taxon>Bacillota</taxon>
        <taxon>Clostridia</taxon>
        <taxon>Eubacteriales</taxon>
        <taxon>Eubacteriaceae</taxon>
        <taxon>Eubacteriaceae incertae sedis</taxon>
        <taxon>Candidatus Allocopromorpha</taxon>
    </lineage>
</organism>